<comment type="subcellular location">
    <subcellularLocation>
        <location evidence="1">Membrane</location>
        <topology evidence="1">Single-pass type I membrane protein</topology>
    </subcellularLocation>
</comment>
<dbReference type="InterPro" id="IPR051275">
    <property type="entry name" value="Cell_adhesion_signaling"/>
</dbReference>
<dbReference type="CDD" id="cd00096">
    <property type="entry name" value="Ig"/>
    <property type="match status" value="1"/>
</dbReference>
<protein>
    <submittedName>
        <fullName evidence="11">CLUMA_CG021019, isoform A</fullName>
    </submittedName>
</protein>
<dbReference type="GO" id="GO:0005911">
    <property type="term" value="C:cell-cell junction"/>
    <property type="evidence" value="ECO:0007669"/>
    <property type="project" value="TreeGrafter"/>
</dbReference>
<dbReference type="InterPro" id="IPR036179">
    <property type="entry name" value="Ig-like_dom_sf"/>
</dbReference>
<evidence type="ECO:0000256" key="4">
    <source>
        <dbReference type="ARBA" id="ARBA00023180"/>
    </source>
</evidence>
<dbReference type="STRING" id="568069.A0A1J1J712"/>
<feature type="region of interest" description="Disordered" evidence="7">
    <location>
        <begin position="280"/>
        <end position="299"/>
    </location>
</feature>
<name>A0A1J1J712_9DIPT</name>
<dbReference type="PANTHER" id="PTHR11640">
    <property type="entry name" value="NEPHRIN"/>
    <property type="match status" value="1"/>
</dbReference>
<evidence type="ECO:0000256" key="9">
    <source>
        <dbReference type="SAM" id="SignalP"/>
    </source>
</evidence>
<evidence type="ECO:0000256" key="2">
    <source>
        <dbReference type="ARBA" id="ARBA00023136"/>
    </source>
</evidence>
<feature type="domain" description="Ig-like" evidence="10">
    <location>
        <begin position="303"/>
        <end position="400"/>
    </location>
</feature>
<evidence type="ECO:0000259" key="10">
    <source>
        <dbReference type="PROSITE" id="PS50835"/>
    </source>
</evidence>
<evidence type="ECO:0000256" key="5">
    <source>
        <dbReference type="ARBA" id="ARBA00023319"/>
    </source>
</evidence>
<keyword evidence="8" id="KW-1133">Transmembrane helix</keyword>
<evidence type="ECO:0000256" key="8">
    <source>
        <dbReference type="SAM" id="Phobius"/>
    </source>
</evidence>
<dbReference type="PROSITE" id="PS50835">
    <property type="entry name" value="IG_LIKE"/>
    <property type="match status" value="2"/>
</dbReference>
<dbReference type="OrthoDB" id="5970915at2759"/>
<dbReference type="SMART" id="SM00408">
    <property type="entry name" value="IGc2"/>
    <property type="match status" value="2"/>
</dbReference>
<evidence type="ECO:0000256" key="3">
    <source>
        <dbReference type="ARBA" id="ARBA00023157"/>
    </source>
</evidence>
<keyword evidence="6" id="KW-0175">Coiled coil</keyword>
<feature type="chain" id="PRO_5012543204" evidence="9">
    <location>
        <begin position="29"/>
        <end position="513"/>
    </location>
</feature>
<feature type="transmembrane region" description="Helical" evidence="8">
    <location>
        <begin position="458"/>
        <end position="479"/>
    </location>
</feature>
<dbReference type="GO" id="GO:0005886">
    <property type="term" value="C:plasma membrane"/>
    <property type="evidence" value="ECO:0007669"/>
    <property type="project" value="TreeGrafter"/>
</dbReference>
<keyword evidence="3" id="KW-1015">Disulfide bond</keyword>
<accession>A0A1J1J712</accession>
<keyword evidence="12" id="KW-1185">Reference proteome</keyword>
<dbReference type="InterPro" id="IPR003599">
    <property type="entry name" value="Ig_sub"/>
</dbReference>
<feature type="signal peptide" evidence="9">
    <location>
        <begin position="1"/>
        <end position="28"/>
    </location>
</feature>
<evidence type="ECO:0000256" key="7">
    <source>
        <dbReference type="SAM" id="MobiDB-lite"/>
    </source>
</evidence>
<evidence type="ECO:0000256" key="6">
    <source>
        <dbReference type="SAM" id="Coils"/>
    </source>
</evidence>
<dbReference type="AlphaFoldDB" id="A0A1J1J712"/>
<dbReference type="SUPFAM" id="SSF48726">
    <property type="entry name" value="Immunoglobulin"/>
    <property type="match status" value="2"/>
</dbReference>
<feature type="compositionally biased region" description="Basic and acidic residues" evidence="7">
    <location>
        <begin position="497"/>
        <end position="513"/>
    </location>
</feature>
<dbReference type="InterPro" id="IPR003598">
    <property type="entry name" value="Ig_sub2"/>
</dbReference>
<dbReference type="GO" id="GO:0050839">
    <property type="term" value="F:cell adhesion molecule binding"/>
    <property type="evidence" value="ECO:0007669"/>
    <property type="project" value="TreeGrafter"/>
</dbReference>
<dbReference type="PANTHER" id="PTHR11640:SF31">
    <property type="entry name" value="IRREGULAR CHIASM C-ROUGHEST PROTEIN-RELATED"/>
    <property type="match status" value="1"/>
</dbReference>
<dbReference type="GO" id="GO:0098609">
    <property type="term" value="P:cell-cell adhesion"/>
    <property type="evidence" value="ECO:0007669"/>
    <property type="project" value="TreeGrafter"/>
</dbReference>
<feature type="region of interest" description="Disordered" evidence="7">
    <location>
        <begin position="486"/>
        <end position="513"/>
    </location>
</feature>
<keyword evidence="5" id="KW-0393">Immunoglobulin domain</keyword>
<dbReference type="InterPro" id="IPR007110">
    <property type="entry name" value="Ig-like_dom"/>
</dbReference>
<feature type="coiled-coil region" evidence="6">
    <location>
        <begin position="187"/>
        <end position="218"/>
    </location>
</feature>
<reference evidence="11 12" key="1">
    <citation type="submission" date="2015-04" db="EMBL/GenBank/DDBJ databases">
        <authorList>
            <person name="Syromyatnikov M.Y."/>
            <person name="Popov V.N."/>
        </authorList>
    </citation>
    <scope>NUCLEOTIDE SEQUENCE [LARGE SCALE GENOMIC DNA]</scope>
</reference>
<dbReference type="InterPro" id="IPR013783">
    <property type="entry name" value="Ig-like_fold"/>
</dbReference>
<dbReference type="EMBL" id="CVRI01000074">
    <property type="protein sequence ID" value="CRL08187.1"/>
    <property type="molecule type" value="Genomic_DNA"/>
</dbReference>
<feature type="domain" description="Ig-like" evidence="10">
    <location>
        <begin position="36"/>
        <end position="131"/>
    </location>
</feature>
<sequence length="513" mass="58363">MENKTRYQFDRLPMVLFLACLAVTVVAASRSIKKEPIDNLYSPIYYGDSNVMEGEKFWISCTAEPPISWYKDGEPIEEHFARHIDKDKFTFTTRDHMRANLNGKMESTLTVSRAVIRHKGKYQCNINHDNSYYLHVHPARVIVGNTFEADNDHTDDRISFEPFTKDRTMSTTMLSFAVDEVLTESSNNNIKSDIETILDEAEEKSREKLVEASRALNELNYNRYDSTSHLILTSTTSASPVLSVTQSIPLPSTIRNSSPHMTTHTSVVVHTTRAKASEVEIKGHHAKQDHEGKLTTDNKDYGGSNLRSFRTTKPLKFLCKAENLAEQNKVVWSKYDSDENKINVKDIKSLEGRYEIKAKDGTFVINPSEIDDAGNYTCSLDEEEHLFIAYGKNDDEKKITSSGGRFTLTKFNEVEDARLQIDNAVVADRGFYTCVVSSLYDSVATSETHVRVKDKLAALWPFLGICAEVFVLCAIILIYEKRRNKTDLDESDTDQSPDQKNDHHKDTDVRHRK</sequence>
<gene>
    <name evidence="11" type="primary">putative Basigin</name>
    <name evidence="11" type="ORF">CLUMA_CG021019</name>
</gene>
<keyword evidence="2 8" id="KW-0472">Membrane</keyword>
<evidence type="ECO:0000313" key="11">
    <source>
        <dbReference type="EMBL" id="CRL08187.1"/>
    </source>
</evidence>
<organism evidence="11 12">
    <name type="scientific">Clunio marinus</name>
    <dbReference type="NCBI Taxonomy" id="568069"/>
    <lineage>
        <taxon>Eukaryota</taxon>
        <taxon>Metazoa</taxon>
        <taxon>Ecdysozoa</taxon>
        <taxon>Arthropoda</taxon>
        <taxon>Hexapoda</taxon>
        <taxon>Insecta</taxon>
        <taxon>Pterygota</taxon>
        <taxon>Neoptera</taxon>
        <taxon>Endopterygota</taxon>
        <taxon>Diptera</taxon>
        <taxon>Nematocera</taxon>
        <taxon>Chironomoidea</taxon>
        <taxon>Chironomidae</taxon>
        <taxon>Clunio</taxon>
    </lineage>
</organism>
<evidence type="ECO:0000313" key="12">
    <source>
        <dbReference type="Proteomes" id="UP000183832"/>
    </source>
</evidence>
<dbReference type="SMART" id="SM00409">
    <property type="entry name" value="IG"/>
    <property type="match status" value="2"/>
</dbReference>
<dbReference type="Gene3D" id="2.60.40.10">
    <property type="entry name" value="Immunoglobulins"/>
    <property type="match status" value="3"/>
</dbReference>
<proteinExistence type="predicted"/>
<dbReference type="Pfam" id="PF07686">
    <property type="entry name" value="V-set"/>
    <property type="match status" value="1"/>
</dbReference>
<keyword evidence="4" id="KW-0325">Glycoprotein</keyword>
<evidence type="ECO:0000256" key="1">
    <source>
        <dbReference type="ARBA" id="ARBA00004479"/>
    </source>
</evidence>
<keyword evidence="9" id="KW-0732">Signal</keyword>
<dbReference type="InterPro" id="IPR013106">
    <property type="entry name" value="Ig_V-set"/>
</dbReference>
<keyword evidence="8" id="KW-0812">Transmembrane</keyword>
<dbReference type="Proteomes" id="UP000183832">
    <property type="component" value="Unassembled WGS sequence"/>
</dbReference>